<comment type="caution">
    <text evidence="4">The sequence shown here is derived from an EMBL/GenBank/DDBJ whole genome shotgun (WGS) entry which is preliminary data.</text>
</comment>
<evidence type="ECO:0000256" key="2">
    <source>
        <dbReference type="PROSITE-ProRule" id="PRU00277"/>
    </source>
</evidence>
<dbReference type="InterPro" id="IPR046357">
    <property type="entry name" value="PPIase_dom_sf"/>
</dbReference>
<keyword evidence="1" id="KW-0597">Phosphoprotein</keyword>
<comment type="catalytic activity">
    <reaction evidence="2">
        <text>[protein]-peptidylproline (omega=180) = [protein]-peptidylproline (omega=0)</text>
        <dbReference type="Rhea" id="RHEA:16237"/>
        <dbReference type="Rhea" id="RHEA-COMP:10747"/>
        <dbReference type="Rhea" id="RHEA-COMP:10748"/>
        <dbReference type="ChEBI" id="CHEBI:83833"/>
        <dbReference type="ChEBI" id="CHEBI:83834"/>
        <dbReference type="EC" id="5.2.1.8"/>
    </reaction>
</comment>
<protein>
    <recommendedName>
        <fullName evidence="2">peptidylprolyl isomerase</fullName>
        <ecNumber evidence="2">5.2.1.8</ecNumber>
    </recommendedName>
</protein>
<evidence type="ECO:0000313" key="5">
    <source>
        <dbReference type="Proteomes" id="UP001527925"/>
    </source>
</evidence>
<proteinExistence type="predicted"/>
<dbReference type="Pfam" id="PF00254">
    <property type="entry name" value="FKBP_C"/>
    <property type="match status" value="1"/>
</dbReference>
<dbReference type="InterPro" id="IPR041200">
    <property type="entry name" value="FKBP3_BTHB"/>
</dbReference>
<dbReference type="PANTHER" id="PTHR46493:SF1">
    <property type="entry name" value="PEPTIDYL-PROLYL CIS-TRANS ISOMERASE FKBP3"/>
    <property type="match status" value="1"/>
</dbReference>
<sequence length="221" mass="23412">MPVDRPWTAEQAASDAVAKKELAEFLQAHGSYAFLKDHKLHGKLASVVKGTKKPDLLKAYEALYESGGWRAEGVTLEEEASAATAASEPAKAAAATTPAAAAASAAPETPLYTKQILKKGNGQTFARKGTTAACFYAGMLEDGTVFDSNVSAKKKPTPLRFKVGAGRVIRGWDEALQTMSVGEKARLTIQSDWAYGRKGMPDAGIPPDAVLVFELELVAVD</sequence>
<evidence type="ECO:0000256" key="1">
    <source>
        <dbReference type="ARBA" id="ARBA00022553"/>
    </source>
</evidence>
<organism evidence="4 5">
    <name type="scientific">Polyrhizophydium stewartii</name>
    <dbReference type="NCBI Taxonomy" id="2732419"/>
    <lineage>
        <taxon>Eukaryota</taxon>
        <taxon>Fungi</taxon>
        <taxon>Fungi incertae sedis</taxon>
        <taxon>Chytridiomycota</taxon>
        <taxon>Chytridiomycota incertae sedis</taxon>
        <taxon>Chytridiomycetes</taxon>
        <taxon>Rhizophydiales</taxon>
        <taxon>Rhizophydiales incertae sedis</taxon>
        <taxon>Polyrhizophydium</taxon>
    </lineage>
</organism>
<dbReference type="Gene3D" id="1.10.720.80">
    <property type="match status" value="1"/>
</dbReference>
<dbReference type="PROSITE" id="PS50059">
    <property type="entry name" value="FKBP_PPIASE"/>
    <property type="match status" value="1"/>
</dbReference>
<accession>A0ABR4N8J2</accession>
<dbReference type="PANTHER" id="PTHR46493">
    <property type="entry name" value="PEPTIDYL-PROLYL CIS-TRANS ISOMERASE FKBP3"/>
    <property type="match status" value="1"/>
</dbReference>
<name>A0ABR4N8J2_9FUNG</name>
<dbReference type="CDD" id="cd21063">
    <property type="entry name" value="BTHB_FKBP25"/>
    <property type="match status" value="1"/>
</dbReference>
<keyword evidence="2" id="KW-0413">Isomerase</keyword>
<dbReference type="InterPro" id="IPR001179">
    <property type="entry name" value="PPIase_FKBP_dom"/>
</dbReference>
<feature type="domain" description="PPIase FKBP-type" evidence="3">
    <location>
        <begin position="129"/>
        <end position="221"/>
    </location>
</feature>
<gene>
    <name evidence="4" type="ORF">HK105_204544</name>
</gene>
<dbReference type="Pfam" id="PF18410">
    <property type="entry name" value="BTHB"/>
    <property type="match status" value="1"/>
</dbReference>
<keyword evidence="5" id="KW-1185">Reference proteome</keyword>
<dbReference type="EMBL" id="JADGIZ020000020">
    <property type="protein sequence ID" value="KAL2915843.1"/>
    <property type="molecule type" value="Genomic_DNA"/>
</dbReference>
<dbReference type="InterPro" id="IPR043368">
    <property type="entry name" value="FKBP3"/>
</dbReference>
<evidence type="ECO:0000259" key="3">
    <source>
        <dbReference type="PROSITE" id="PS50059"/>
    </source>
</evidence>
<dbReference type="Gene3D" id="3.10.50.40">
    <property type="match status" value="1"/>
</dbReference>
<keyword evidence="2" id="KW-0697">Rotamase</keyword>
<evidence type="ECO:0000313" key="4">
    <source>
        <dbReference type="EMBL" id="KAL2915843.1"/>
    </source>
</evidence>
<dbReference type="EC" id="5.2.1.8" evidence="2"/>
<dbReference type="Proteomes" id="UP001527925">
    <property type="component" value="Unassembled WGS sequence"/>
</dbReference>
<dbReference type="SUPFAM" id="SSF54534">
    <property type="entry name" value="FKBP-like"/>
    <property type="match status" value="1"/>
</dbReference>
<reference evidence="4 5" key="1">
    <citation type="submission" date="2023-09" db="EMBL/GenBank/DDBJ databases">
        <title>Pangenome analysis of Batrachochytrium dendrobatidis and related Chytrids.</title>
        <authorList>
            <person name="Yacoub M.N."/>
            <person name="Stajich J.E."/>
            <person name="James T.Y."/>
        </authorList>
    </citation>
    <scope>NUCLEOTIDE SEQUENCE [LARGE SCALE GENOMIC DNA]</scope>
    <source>
        <strain evidence="4 5">JEL0888</strain>
    </source>
</reference>